<evidence type="ECO:0000313" key="2">
    <source>
        <dbReference type="EMBL" id="MFC5549565.1"/>
    </source>
</evidence>
<evidence type="ECO:0000313" key="3">
    <source>
        <dbReference type="Proteomes" id="UP001596086"/>
    </source>
</evidence>
<sequence length="113" mass="13226">MSDAEGKILKMYDKSKPEDEDLHDVSYYLHWLWGVVAVLAGMVFWLCIALVNAENQRYALVSNKCADPVFKGEIDRACLRTVHSREHWWEHLWYGVSHIRAELPEPPPKPRKH</sequence>
<keyword evidence="1" id="KW-1133">Transmembrane helix</keyword>
<keyword evidence="3" id="KW-1185">Reference proteome</keyword>
<keyword evidence="1" id="KW-0812">Transmembrane</keyword>
<keyword evidence="1" id="KW-0472">Membrane</keyword>
<organism evidence="2 3">
    <name type="scientific">Massilia aerilata</name>
    <dbReference type="NCBI Taxonomy" id="453817"/>
    <lineage>
        <taxon>Bacteria</taxon>
        <taxon>Pseudomonadati</taxon>
        <taxon>Pseudomonadota</taxon>
        <taxon>Betaproteobacteria</taxon>
        <taxon>Burkholderiales</taxon>
        <taxon>Oxalobacteraceae</taxon>
        <taxon>Telluria group</taxon>
        <taxon>Massilia</taxon>
    </lineage>
</organism>
<feature type="transmembrane region" description="Helical" evidence="1">
    <location>
        <begin position="31"/>
        <end position="51"/>
    </location>
</feature>
<dbReference type="RefSeq" id="WP_379771630.1">
    <property type="nucleotide sequence ID" value="NZ_JBHSMZ010000008.1"/>
</dbReference>
<reference evidence="3" key="1">
    <citation type="journal article" date="2019" name="Int. J. Syst. Evol. Microbiol.">
        <title>The Global Catalogue of Microorganisms (GCM) 10K type strain sequencing project: providing services to taxonomists for standard genome sequencing and annotation.</title>
        <authorList>
            <consortium name="The Broad Institute Genomics Platform"/>
            <consortium name="The Broad Institute Genome Sequencing Center for Infectious Disease"/>
            <person name="Wu L."/>
            <person name="Ma J."/>
        </authorList>
    </citation>
    <scope>NUCLEOTIDE SEQUENCE [LARGE SCALE GENOMIC DNA]</scope>
    <source>
        <strain evidence="3">CGMCC 4.5798</strain>
    </source>
</reference>
<evidence type="ECO:0000256" key="1">
    <source>
        <dbReference type="SAM" id="Phobius"/>
    </source>
</evidence>
<dbReference type="EMBL" id="JBHSMZ010000008">
    <property type="protein sequence ID" value="MFC5549565.1"/>
    <property type="molecule type" value="Genomic_DNA"/>
</dbReference>
<name>A0ABW0S0X3_9BURK</name>
<proteinExistence type="predicted"/>
<comment type="caution">
    <text evidence="2">The sequence shown here is derived from an EMBL/GenBank/DDBJ whole genome shotgun (WGS) entry which is preliminary data.</text>
</comment>
<protein>
    <submittedName>
        <fullName evidence="2">Uncharacterized protein</fullName>
    </submittedName>
</protein>
<gene>
    <name evidence="2" type="ORF">ACFPO9_13700</name>
</gene>
<accession>A0ABW0S0X3</accession>
<dbReference type="Proteomes" id="UP001596086">
    <property type="component" value="Unassembled WGS sequence"/>
</dbReference>